<dbReference type="InterPro" id="IPR019405">
    <property type="entry name" value="Lactonase_7-beta_prop"/>
</dbReference>
<gene>
    <name evidence="2" type="ORF">SAMN05421791_102242</name>
</gene>
<sequence length="346" mass="39381">MKEKYLLGGYTRRKNQGLALIEYNPQQEKFLERQVFSSLQNPTYLALSVDHRYLFSIEKESPLSGVSVFKKDTFGQWEKKDQFLHTKTAGCHLFYLDQTRTLYLSNYHEGTLEIYHLNTKDQLEHIETIAHEGSSIHPNQTQSRIHFSSTLGQDKHLYVCDLGSDNVLIYALTESGTIHHLQQTLSLPRGTGPRHLAIHPDLPYVYIIGELNNTTTLCKLNQEGHLRIIENYPNIEGDSNKDATGAAIKCSKDGRFIYVSTRYQDQISLFAVNKKTGQLSLIESVSSAGKVPRDFCFSQNENYLMVAHQDSDNLALFRRNLETGKLTLISKETYAPECVCIINDPS</sequence>
<dbReference type="PANTHER" id="PTHR30344:SF1">
    <property type="entry name" value="6-PHOSPHOGLUCONOLACTONASE"/>
    <property type="match status" value="1"/>
</dbReference>
<evidence type="ECO:0000313" key="2">
    <source>
        <dbReference type="EMBL" id="SDG02737.1"/>
    </source>
</evidence>
<reference evidence="2 3" key="1">
    <citation type="submission" date="2016-10" db="EMBL/GenBank/DDBJ databases">
        <authorList>
            <person name="de Groot N.N."/>
        </authorList>
    </citation>
    <scope>NUCLEOTIDE SEQUENCE [LARGE SCALE GENOMIC DNA]</scope>
    <source>
        <strain evidence="2 3">ATCC BAA-466</strain>
    </source>
</reference>
<dbReference type="InterPro" id="IPR011048">
    <property type="entry name" value="Haem_d1_sf"/>
</dbReference>
<dbReference type="STRING" id="120956.SAMN05421791_102242"/>
<dbReference type="InterPro" id="IPR050282">
    <property type="entry name" value="Cycloisomerase_2"/>
</dbReference>
<name>A0A1G7QW54_9LACT</name>
<proteinExistence type="inferred from homology"/>
<dbReference type="AlphaFoldDB" id="A0A1G7QW54"/>
<comment type="similarity">
    <text evidence="1">Belongs to the cycloisomerase 2 family.</text>
</comment>
<evidence type="ECO:0000313" key="3">
    <source>
        <dbReference type="Proteomes" id="UP000199708"/>
    </source>
</evidence>
<dbReference type="RefSeq" id="WP_090289320.1">
    <property type="nucleotide sequence ID" value="NZ_FNCK01000002.1"/>
</dbReference>
<dbReference type="Gene3D" id="2.130.10.10">
    <property type="entry name" value="YVTN repeat-like/Quinoprotein amine dehydrogenase"/>
    <property type="match status" value="1"/>
</dbReference>
<dbReference type="PANTHER" id="PTHR30344">
    <property type="entry name" value="6-PHOSPHOGLUCONOLACTONASE-RELATED"/>
    <property type="match status" value="1"/>
</dbReference>
<dbReference type="Pfam" id="PF10282">
    <property type="entry name" value="Lactonase"/>
    <property type="match status" value="1"/>
</dbReference>
<keyword evidence="3" id="KW-1185">Reference proteome</keyword>
<dbReference type="InterPro" id="IPR015943">
    <property type="entry name" value="WD40/YVTN_repeat-like_dom_sf"/>
</dbReference>
<protein>
    <submittedName>
        <fullName evidence="2">6-phosphogluconolactonase</fullName>
    </submittedName>
</protein>
<accession>A0A1G7QW54</accession>
<dbReference type="GO" id="GO:0017057">
    <property type="term" value="F:6-phosphogluconolactonase activity"/>
    <property type="evidence" value="ECO:0007669"/>
    <property type="project" value="TreeGrafter"/>
</dbReference>
<dbReference type="OrthoDB" id="9790815at2"/>
<dbReference type="Proteomes" id="UP000199708">
    <property type="component" value="Unassembled WGS sequence"/>
</dbReference>
<evidence type="ECO:0000256" key="1">
    <source>
        <dbReference type="ARBA" id="ARBA00005564"/>
    </source>
</evidence>
<dbReference type="EMBL" id="FNCK01000002">
    <property type="protein sequence ID" value="SDG02737.1"/>
    <property type="molecule type" value="Genomic_DNA"/>
</dbReference>
<dbReference type="GO" id="GO:0005829">
    <property type="term" value="C:cytosol"/>
    <property type="evidence" value="ECO:0007669"/>
    <property type="project" value="TreeGrafter"/>
</dbReference>
<dbReference type="SUPFAM" id="SSF51004">
    <property type="entry name" value="C-terminal (heme d1) domain of cytochrome cd1-nitrite reductase"/>
    <property type="match status" value="1"/>
</dbReference>
<organism evidence="2 3">
    <name type="scientific">Facklamia miroungae</name>
    <dbReference type="NCBI Taxonomy" id="120956"/>
    <lineage>
        <taxon>Bacteria</taxon>
        <taxon>Bacillati</taxon>
        <taxon>Bacillota</taxon>
        <taxon>Bacilli</taxon>
        <taxon>Lactobacillales</taxon>
        <taxon>Aerococcaceae</taxon>
        <taxon>Facklamia</taxon>
    </lineage>
</organism>